<dbReference type="GO" id="GO:0000156">
    <property type="term" value="F:phosphorelay response regulator activity"/>
    <property type="evidence" value="ECO:0007669"/>
    <property type="project" value="InterPro"/>
</dbReference>
<comment type="caution">
    <text evidence="6">The sequence shown here is derived from an EMBL/GenBank/DDBJ whole genome shotgun (WGS) entry which is preliminary data.</text>
</comment>
<protein>
    <recommendedName>
        <fullName evidence="2">protein-glutamate methylesterase</fullName>
        <ecNumber evidence="2">3.1.1.61</ecNumber>
    </recommendedName>
</protein>
<dbReference type="OrthoDB" id="1524092at2"/>
<sequence length="188" mass="20591">MKACEALVIGGSAGSLDVLLKVLPELNPELSFPVIIVMHRKPGKDSILTDLLSAKTQLPVKEIEEKETIRPTTVYIAPPNYHVLIENNRTFSLDASEKVNFSRPSIDVVFESAAQVYKENLVCLLLSGANNDGTSGLQKVKQKEGTVIVQKPTSAAVSFMPEYAMEHVETDAILDTEEMASYINNLNT</sequence>
<organism evidence="6 7">
    <name type="scientific">Chryseobacterium lacus</name>
    <dbReference type="NCBI Taxonomy" id="2058346"/>
    <lineage>
        <taxon>Bacteria</taxon>
        <taxon>Pseudomonadati</taxon>
        <taxon>Bacteroidota</taxon>
        <taxon>Flavobacteriia</taxon>
        <taxon>Flavobacteriales</taxon>
        <taxon>Weeksellaceae</taxon>
        <taxon>Chryseobacterium group</taxon>
        <taxon>Chryseobacterium</taxon>
    </lineage>
</organism>
<accession>A0A368MY25</accession>
<dbReference type="EMBL" id="QPIE01000005">
    <property type="protein sequence ID" value="RCU42753.1"/>
    <property type="molecule type" value="Genomic_DNA"/>
</dbReference>
<feature type="domain" description="CheB-type methylesterase" evidence="5">
    <location>
        <begin position="1"/>
        <end position="183"/>
    </location>
</feature>
<feature type="active site" evidence="4">
    <location>
        <position position="39"/>
    </location>
</feature>
<feature type="active site" evidence="4">
    <location>
        <position position="12"/>
    </location>
</feature>
<dbReference type="PROSITE" id="PS50122">
    <property type="entry name" value="CHEB"/>
    <property type="match status" value="1"/>
</dbReference>
<comment type="catalytic activity">
    <reaction evidence="3">
        <text>[protein]-L-glutamate 5-O-methyl ester + H2O = L-glutamyl-[protein] + methanol + H(+)</text>
        <dbReference type="Rhea" id="RHEA:23236"/>
        <dbReference type="Rhea" id="RHEA-COMP:10208"/>
        <dbReference type="Rhea" id="RHEA-COMP:10311"/>
        <dbReference type="ChEBI" id="CHEBI:15377"/>
        <dbReference type="ChEBI" id="CHEBI:15378"/>
        <dbReference type="ChEBI" id="CHEBI:17790"/>
        <dbReference type="ChEBI" id="CHEBI:29973"/>
        <dbReference type="ChEBI" id="CHEBI:82795"/>
        <dbReference type="EC" id="3.1.1.61"/>
    </reaction>
</comment>
<reference evidence="6 7" key="1">
    <citation type="submission" date="2018-07" db="EMBL/GenBank/DDBJ databases">
        <title>Chryseobacterium lacus sp. nov., isolated from lake water.</title>
        <authorList>
            <person name="Li C.-M."/>
        </authorList>
    </citation>
    <scope>NUCLEOTIDE SEQUENCE [LARGE SCALE GENOMIC DNA]</scope>
    <source>
        <strain evidence="6 7">YLOS41</strain>
    </source>
</reference>
<evidence type="ECO:0000256" key="2">
    <source>
        <dbReference type="ARBA" id="ARBA00039140"/>
    </source>
</evidence>
<dbReference type="RefSeq" id="WP_114303965.1">
    <property type="nucleotide sequence ID" value="NZ_QPIE01000005.1"/>
</dbReference>
<dbReference type="GO" id="GO:0008984">
    <property type="term" value="F:protein-glutamate methylesterase activity"/>
    <property type="evidence" value="ECO:0007669"/>
    <property type="project" value="UniProtKB-EC"/>
</dbReference>
<dbReference type="Gene3D" id="3.40.50.180">
    <property type="entry name" value="Methylesterase CheB, C-terminal domain"/>
    <property type="match status" value="1"/>
</dbReference>
<evidence type="ECO:0000256" key="3">
    <source>
        <dbReference type="ARBA" id="ARBA00048267"/>
    </source>
</evidence>
<keyword evidence="7" id="KW-1185">Reference proteome</keyword>
<dbReference type="CDD" id="cd16433">
    <property type="entry name" value="CheB"/>
    <property type="match status" value="1"/>
</dbReference>
<gene>
    <name evidence="6" type="ORF">DQ356_08050</name>
</gene>
<evidence type="ECO:0000256" key="1">
    <source>
        <dbReference type="ARBA" id="ARBA00022801"/>
    </source>
</evidence>
<name>A0A368MY25_9FLAO</name>
<dbReference type="GO" id="GO:0005737">
    <property type="term" value="C:cytoplasm"/>
    <property type="evidence" value="ECO:0007669"/>
    <property type="project" value="InterPro"/>
</dbReference>
<evidence type="ECO:0000313" key="7">
    <source>
        <dbReference type="Proteomes" id="UP000252172"/>
    </source>
</evidence>
<dbReference type="PANTHER" id="PTHR42872">
    <property type="entry name" value="PROTEIN-GLUTAMATE METHYLESTERASE/PROTEIN-GLUTAMINE GLUTAMINASE"/>
    <property type="match status" value="1"/>
</dbReference>
<dbReference type="InterPro" id="IPR035909">
    <property type="entry name" value="CheB_C"/>
</dbReference>
<dbReference type="SUPFAM" id="SSF52738">
    <property type="entry name" value="Methylesterase CheB, C-terminal domain"/>
    <property type="match status" value="1"/>
</dbReference>
<keyword evidence="4" id="KW-0145">Chemotaxis</keyword>
<dbReference type="Pfam" id="PF01339">
    <property type="entry name" value="CheB_methylest"/>
    <property type="match status" value="1"/>
</dbReference>
<feature type="active site" evidence="4">
    <location>
        <position position="132"/>
    </location>
</feature>
<dbReference type="AlphaFoldDB" id="A0A368MY25"/>
<dbReference type="Proteomes" id="UP000252172">
    <property type="component" value="Unassembled WGS sequence"/>
</dbReference>
<dbReference type="GO" id="GO:0006935">
    <property type="term" value="P:chemotaxis"/>
    <property type="evidence" value="ECO:0007669"/>
    <property type="project" value="UniProtKB-UniRule"/>
</dbReference>
<evidence type="ECO:0000256" key="4">
    <source>
        <dbReference type="PROSITE-ProRule" id="PRU00050"/>
    </source>
</evidence>
<accession>A0A429V4H0</accession>
<dbReference type="EC" id="3.1.1.61" evidence="2"/>
<evidence type="ECO:0000313" key="6">
    <source>
        <dbReference type="EMBL" id="RCU42753.1"/>
    </source>
</evidence>
<dbReference type="PANTHER" id="PTHR42872:SF6">
    <property type="entry name" value="PROTEIN-GLUTAMATE METHYLESTERASE_PROTEIN-GLUTAMINE GLUTAMINASE"/>
    <property type="match status" value="1"/>
</dbReference>
<keyword evidence="1 4" id="KW-0378">Hydrolase</keyword>
<evidence type="ECO:0000259" key="5">
    <source>
        <dbReference type="PROSITE" id="PS50122"/>
    </source>
</evidence>
<dbReference type="InterPro" id="IPR000673">
    <property type="entry name" value="Sig_transdc_resp-reg_Me-estase"/>
</dbReference>
<proteinExistence type="predicted"/>